<accession>A0A4S4KZQ4</accession>
<protein>
    <submittedName>
        <fullName evidence="1">Uncharacterized protein</fullName>
    </submittedName>
</protein>
<keyword evidence="2" id="KW-1185">Reference proteome</keyword>
<dbReference type="AlphaFoldDB" id="A0A4S4KZQ4"/>
<sequence length="279" mass="32073">MGEPNRIYEAFNREAVYDLVFGHSTPTAIFRVGRTCQVARRATQEYIYPFEFRVLQARTEMVVSGSSALQFMDRMVYPQSDLDLYVAKDHAAQVCGWLPTEDGRGYRFVPSDRQIERGILTAQLALRSHNTPMEYILSFHSTVVMNVITYRAAYSFYPKGTFEEGLMLPCDTREVNHDSGIEKYKARGWTVTHFAAEPFSDPEEHAFVLGKRWVDDSSSWMILFNDCSRILRHAGIPTKNIERVVDPITLNSFSLVRNRARGLVEMQFSVVKPGFFQNR</sequence>
<evidence type="ECO:0000313" key="2">
    <source>
        <dbReference type="Proteomes" id="UP000308199"/>
    </source>
</evidence>
<comment type="caution">
    <text evidence="1">The sequence shown here is derived from an EMBL/GenBank/DDBJ whole genome shotgun (WGS) entry which is preliminary data.</text>
</comment>
<name>A0A4S4KZQ4_9AGAM</name>
<dbReference type="Proteomes" id="UP000308199">
    <property type="component" value="Unassembled WGS sequence"/>
</dbReference>
<proteinExistence type="predicted"/>
<organism evidence="1 2">
    <name type="scientific">Phellinidium pouzarii</name>
    <dbReference type="NCBI Taxonomy" id="167371"/>
    <lineage>
        <taxon>Eukaryota</taxon>
        <taxon>Fungi</taxon>
        <taxon>Dikarya</taxon>
        <taxon>Basidiomycota</taxon>
        <taxon>Agaricomycotina</taxon>
        <taxon>Agaricomycetes</taxon>
        <taxon>Hymenochaetales</taxon>
        <taxon>Hymenochaetaceae</taxon>
        <taxon>Phellinidium</taxon>
    </lineage>
</organism>
<gene>
    <name evidence="1" type="ORF">EW145_g5587</name>
</gene>
<dbReference type="OrthoDB" id="3041043at2759"/>
<dbReference type="EMBL" id="SGPK01000352">
    <property type="protein sequence ID" value="THH04355.1"/>
    <property type="molecule type" value="Genomic_DNA"/>
</dbReference>
<reference evidence="1 2" key="1">
    <citation type="submission" date="2019-02" db="EMBL/GenBank/DDBJ databases">
        <title>Genome sequencing of the rare red list fungi Phellinidium pouzarii.</title>
        <authorList>
            <person name="Buettner E."/>
            <person name="Kellner H."/>
        </authorList>
    </citation>
    <scope>NUCLEOTIDE SEQUENCE [LARGE SCALE GENOMIC DNA]</scope>
    <source>
        <strain evidence="1 2">DSM 108285</strain>
    </source>
</reference>
<evidence type="ECO:0000313" key="1">
    <source>
        <dbReference type="EMBL" id="THH04355.1"/>
    </source>
</evidence>